<dbReference type="EMBL" id="SGXD01000003">
    <property type="protein sequence ID" value="RZS87039.1"/>
    <property type="molecule type" value="Genomic_DNA"/>
</dbReference>
<dbReference type="Proteomes" id="UP000293638">
    <property type="component" value="Unassembled WGS sequence"/>
</dbReference>
<accession>A0A4Q7NP50</accession>
<organism evidence="1 2">
    <name type="scientific">Motilibacter rhizosphaerae</name>
    <dbReference type="NCBI Taxonomy" id="598652"/>
    <lineage>
        <taxon>Bacteria</taxon>
        <taxon>Bacillati</taxon>
        <taxon>Actinomycetota</taxon>
        <taxon>Actinomycetes</taxon>
        <taxon>Motilibacterales</taxon>
        <taxon>Motilibacteraceae</taxon>
        <taxon>Motilibacter</taxon>
    </lineage>
</organism>
<comment type="caution">
    <text evidence="1">The sequence shown here is derived from an EMBL/GenBank/DDBJ whole genome shotgun (WGS) entry which is preliminary data.</text>
</comment>
<name>A0A4Q7NP50_9ACTN</name>
<evidence type="ECO:0000313" key="1">
    <source>
        <dbReference type="EMBL" id="RZS87039.1"/>
    </source>
</evidence>
<keyword evidence="2" id="KW-1185">Reference proteome</keyword>
<dbReference type="RefSeq" id="WP_130493227.1">
    <property type="nucleotide sequence ID" value="NZ_SGXD01000003.1"/>
</dbReference>
<evidence type="ECO:0000313" key="2">
    <source>
        <dbReference type="Proteomes" id="UP000293638"/>
    </source>
</evidence>
<sequence length="173" mass="18629">MFGKPAPGCVPLVRAALAASLPVGYTAEHQALWERAWADARDPELREDALDDHCLLAPLLFRSFRSSGSSVPARWVIDCLGAGRAVASLEAGRSSPGPEESTEAAAMVLRVGAFWVLRRISEEVHEAAGRRCDGLGDPTCCARTLREATFCLGAGYEYARTRKGVPIAQRLGY</sequence>
<gene>
    <name evidence="1" type="ORF">EV189_2461</name>
</gene>
<proteinExistence type="predicted"/>
<dbReference type="AlphaFoldDB" id="A0A4Q7NP50"/>
<protein>
    <submittedName>
        <fullName evidence="1">Uncharacterized protein</fullName>
    </submittedName>
</protein>
<reference evidence="1 2" key="1">
    <citation type="submission" date="2019-02" db="EMBL/GenBank/DDBJ databases">
        <title>Genomic Encyclopedia of Type Strains, Phase IV (KMG-IV): sequencing the most valuable type-strain genomes for metagenomic binning, comparative biology and taxonomic classification.</title>
        <authorList>
            <person name="Goeker M."/>
        </authorList>
    </citation>
    <scope>NUCLEOTIDE SEQUENCE [LARGE SCALE GENOMIC DNA]</scope>
    <source>
        <strain evidence="1 2">DSM 45622</strain>
    </source>
</reference>